<dbReference type="InterPro" id="IPR043128">
    <property type="entry name" value="Rev_trsase/Diguanyl_cyclase"/>
</dbReference>
<dbReference type="FunFam" id="3.30.70.270:FF:000001">
    <property type="entry name" value="Diguanylate cyclase domain protein"/>
    <property type="match status" value="1"/>
</dbReference>
<evidence type="ECO:0000313" key="6">
    <source>
        <dbReference type="Proteomes" id="UP000324209"/>
    </source>
</evidence>
<dbReference type="PROSITE" id="PS50887">
    <property type="entry name" value="GGDEF"/>
    <property type="match status" value="1"/>
</dbReference>
<name>A0A5C1QKY7_9SPIO</name>
<dbReference type="NCBIfam" id="TIGR00254">
    <property type="entry name" value="GGDEF"/>
    <property type="match status" value="1"/>
</dbReference>
<keyword evidence="3" id="KW-0812">Transmembrane</keyword>
<dbReference type="AlphaFoldDB" id="A0A5C1QKY7"/>
<dbReference type="SUPFAM" id="SSF55073">
    <property type="entry name" value="Nucleotide cyclase"/>
    <property type="match status" value="1"/>
</dbReference>
<evidence type="ECO:0000256" key="3">
    <source>
        <dbReference type="SAM" id="Phobius"/>
    </source>
</evidence>
<feature type="transmembrane region" description="Helical" evidence="3">
    <location>
        <begin position="103"/>
        <end position="119"/>
    </location>
</feature>
<feature type="domain" description="GGDEF" evidence="4">
    <location>
        <begin position="222"/>
        <end position="354"/>
    </location>
</feature>
<evidence type="ECO:0000313" key="5">
    <source>
        <dbReference type="EMBL" id="QEN08825.1"/>
    </source>
</evidence>
<dbReference type="KEGG" id="ock:EXM22_12795"/>
<keyword evidence="3" id="KW-1133">Transmembrane helix</keyword>
<dbReference type="EMBL" id="CP036150">
    <property type="protein sequence ID" value="QEN08825.1"/>
    <property type="molecule type" value="Genomic_DNA"/>
</dbReference>
<dbReference type="InterPro" id="IPR050469">
    <property type="entry name" value="Diguanylate_Cyclase"/>
</dbReference>
<dbReference type="InterPro" id="IPR029787">
    <property type="entry name" value="Nucleotide_cyclase"/>
</dbReference>
<feature type="transmembrane region" description="Helical" evidence="3">
    <location>
        <begin position="21"/>
        <end position="43"/>
    </location>
</feature>
<feature type="transmembrane region" description="Helical" evidence="3">
    <location>
        <begin position="76"/>
        <end position="97"/>
    </location>
</feature>
<dbReference type="GO" id="GO:0005886">
    <property type="term" value="C:plasma membrane"/>
    <property type="evidence" value="ECO:0007669"/>
    <property type="project" value="TreeGrafter"/>
</dbReference>
<evidence type="ECO:0000256" key="2">
    <source>
        <dbReference type="ARBA" id="ARBA00034247"/>
    </source>
</evidence>
<accession>A0A5C1QKY7</accession>
<sequence length="359" mass="40736">MENIQMIPVEGVDLCDPENGLFKALVHMISIFCVGITLLGILAFVLTRLWYGMAMEVLFLFGYAFILFFSHKRIRFTANILTVIYTLNAASATLIIFPRQYGFHYFLLIVPSLTWNLFRKGDIEKYFYTLFALIAFYLAEFTTGFSSLHGLTPYTRLFFGSNILLLSLVSMACMNCFTRITKQDNSRLSHMACTDPLTGLENRRFFDLTGERDFEILKRENKELSVLMIDLDHFKAVNDSYGHGAGDKVLEGVGQSLKGAFRNADKVCRYGGEEFLVLLKGTGIENGLRIAEEVRNRIQNLDFIDYPGISITASIGVSHMTPEDHCLKDITLRSDKALYYAKDAGRNCVKDDHNNSIIY</sequence>
<dbReference type="GO" id="GO:1902201">
    <property type="term" value="P:negative regulation of bacterial-type flagellum-dependent cell motility"/>
    <property type="evidence" value="ECO:0007669"/>
    <property type="project" value="TreeGrafter"/>
</dbReference>
<proteinExistence type="predicted"/>
<feature type="transmembrane region" description="Helical" evidence="3">
    <location>
        <begin position="49"/>
        <end position="69"/>
    </location>
</feature>
<dbReference type="Gene3D" id="3.30.70.270">
    <property type="match status" value="1"/>
</dbReference>
<dbReference type="Proteomes" id="UP000324209">
    <property type="component" value="Chromosome"/>
</dbReference>
<evidence type="ECO:0000256" key="1">
    <source>
        <dbReference type="ARBA" id="ARBA00012528"/>
    </source>
</evidence>
<dbReference type="CDD" id="cd01949">
    <property type="entry name" value="GGDEF"/>
    <property type="match status" value="1"/>
</dbReference>
<protein>
    <recommendedName>
        <fullName evidence="1">diguanylate cyclase</fullName>
        <ecNumber evidence="1">2.7.7.65</ecNumber>
    </recommendedName>
</protein>
<dbReference type="GO" id="GO:0043709">
    <property type="term" value="P:cell adhesion involved in single-species biofilm formation"/>
    <property type="evidence" value="ECO:0007669"/>
    <property type="project" value="TreeGrafter"/>
</dbReference>
<feature type="transmembrane region" description="Helical" evidence="3">
    <location>
        <begin position="157"/>
        <end position="177"/>
    </location>
</feature>
<dbReference type="GO" id="GO:0052621">
    <property type="term" value="F:diguanylate cyclase activity"/>
    <property type="evidence" value="ECO:0007669"/>
    <property type="project" value="UniProtKB-EC"/>
</dbReference>
<keyword evidence="6" id="KW-1185">Reference proteome</keyword>
<feature type="transmembrane region" description="Helical" evidence="3">
    <location>
        <begin position="126"/>
        <end position="145"/>
    </location>
</feature>
<dbReference type="EC" id="2.7.7.65" evidence="1"/>
<dbReference type="PANTHER" id="PTHR45138">
    <property type="entry name" value="REGULATORY COMPONENTS OF SENSORY TRANSDUCTION SYSTEM"/>
    <property type="match status" value="1"/>
</dbReference>
<reference evidence="5 6" key="1">
    <citation type="submission" date="2019-02" db="EMBL/GenBank/DDBJ databases">
        <title>Complete Genome Sequence and Methylome Analysis of free living Spirochaetas.</title>
        <authorList>
            <person name="Fomenkov A."/>
            <person name="Dubinina G."/>
            <person name="Leshcheva N."/>
            <person name="Mikheeva N."/>
            <person name="Grabovich M."/>
            <person name="Vincze T."/>
            <person name="Roberts R.J."/>
        </authorList>
    </citation>
    <scope>NUCLEOTIDE SEQUENCE [LARGE SCALE GENOMIC DNA]</scope>
    <source>
        <strain evidence="5 6">K2</strain>
    </source>
</reference>
<organism evidence="5 6">
    <name type="scientific">Oceanispirochaeta crateris</name>
    <dbReference type="NCBI Taxonomy" id="2518645"/>
    <lineage>
        <taxon>Bacteria</taxon>
        <taxon>Pseudomonadati</taxon>
        <taxon>Spirochaetota</taxon>
        <taxon>Spirochaetia</taxon>
        <taxon>Spirochaetales</taxon>
        <taxon>Spirochaetaceae</taxon>
        <taxon>Oceanispirochaeta</taxon>
    </lineage>
</organism>
<gene>
    <name evidence="5" type="ORF">EXM22_12795</name>
</gene>
<dbReference type="SMART" id="SM00267">
    <property type="entry name" value="GGDEF"/>
    <property type="match status" value="1"/>
</dbReference>
<dbReference type="Pfam" id="PF00990">
    <property type="entry name" value="GGDEF"/>
    <property type="match status" value="1"/>
</dbReference>
<dbReference type="PANTHER" id="PTHR45138:SF9">
    <property type="entry name" value="DIGUANYLATE CYCLASE DGCM-RELATED"/>
    <property type="match status" value="1"/>
</dbReference>
<keyword evidence="3" id="KW-0472">Membrane</keyword>
<dbReference type="OrthoDB" id="9779586at2"/>
<dbReference type="InterPro" id="IPR000160">
    <property type="entry name" value="GGDEF_dom"/>
</dbReference>
<comment type="catalytic activity">
    <reaction evidence="2">
        <text>2 GTP = 3',3'-c-di-GMP + 2 diphosphate</text>
        <dbReference type="Rhea" id="RHEA:24898"/>
        <dbReference type="ChEBI" id="CHEBI:33019"/>
        <dbReference type="ChEBI" id="CHEBI:37565"/>
        <dbReference type="ChEBI" id="CHEBI:58805"/>
        <dbReference type="EC" id="2.7.7.65"/>
    </reaction>
</comment>
<evidence type="ECO:0000259" key="4">
    <source>
        <dbReference type="PROSITE" id="PS50887"/>
    </source>
</evidence>